<dbReference type="Proteomes" id="UP001521785">
    <property type="component" value="Unassembled WGS sequence"/>
</dbReference>
<protein>
    <submittedName>
        <fullName evidence="2">Uncharacterized protein</fullName>
    </submittedName>
</protein>
<gene>
    <name evidence="2" type="ORF">SLS60_004776</name>
</gene>
<accession>A0ABR3RMT9</accession>
<keyword evidence="3" id="KW-1185">Reference proteome</keyword>
<proteinExistence type="predicted"/>
<organism evidence="2 3">
    <name type="scientific">Paraconiothyrium brasiliense</name>
    <dbReference type="NCBI Taxonomy" id="300254"/>
    <lineage>
        <taxon>Eukaryota</taxon>
        <taxon>Fungi</taxon>
        <taxon>Dikarya</taxon>
        <taxon>Ascomycota</taxon>
        <taxon>Pezizomycotina</taxon>
        <taxon>Dothideomycetes</taxon>
        <taxon>Pleosporomycetidae</taxon>
        <taxon>Pleosporales</taxon>
        <taxon>Massarineae</taxon>
        <taxon>Didymosphaeriaceae</taxon>
        <taxon>Paraconiothyrium</taxon>
    </lineage>
</organism>
<sequence>MPAAVPGELDEVEAALVGEDEPASLSKSEDPVAVPAETALLPLLVSPEPWAELGAVVATGLLAQYPDSITVGAGSNATLPKSVAQQPRNDFPSFAPAVETITPVLQYPESQKTDVEPAMTLPAEHEVGD</sequence>
<comment type="caution">
    <text evidence="2">The sequence shown here is derived from an EMBL/GenBank/DDBJ whole genome shotgun (WGS) entry which is preliminary data.</text>
</comment>
<reference evidence="2 3" key="1">
    <citation type="submission" date="2024-02" db="EMBL/GenBank/DDBJ databases">
        <title>De novo assembly and annotation of 12 fungi associated with fruit tree decline syndrome in Ontario, Canada.</title>
        <authorList>
            <person name="Sulman M."/>
            <person name="Ellouze W."/>
            <person name="Ilyukhin E."/>
        </authorList>
    </citation>
    <scope>NUCLEOTIDE SEQUENCE [LARGE SCALE GENOMIC DNA]</scope>
    <source>
        <strain evidence="2 3">M42-189</strain>
    </source>
</reference>
<name>A0ABR3RMT9_9PLEO</name>
<evidence type="ECO:0000256" key="1">
    <source>
        <dbReference type="SAM" id="MobiDB-lite"/>
    </source>
</evidence>
<dbReference type="EMBL" id="JAKJXO020000005">
    <property type="protein sequence ID" value="KAL1605232.1"/>
    <property type="molecule type" value="Genomic_DNA"/>
</dbReference>
<feature type="region of interest" description="Disordered" evidence="1">
    <location>
        <begin position="107"/>
        <end position="129"/>
    </location>
</feature>
<evidence type="ECO:0000313" key="3">
    <source>
        <dbReference type="Proteomes" id="UP001521785"/>
    </source>
</evidence>
<evidence type="ECO:0000313" key="2">
    <source>
        <dbReference type="EMBL" id="KAL1605232.1"/>
    </source>
</evidence>